<sequence>MYALGQSVDFSLEKSIPKMMSCQKFQPTTSGDVRISWHDRVVEEKWCTDLQWPILKDFEVSKIGLGMILQRWQPSTQDTITVADTATITTAATTTTATTATTLTDITNDRQNIFLQELFCEACSTLYNDILNAIDHQTYKEKNLYKVKVNKVKLLLLDGLSSLFRQQSIHSSASEVSHLPEVINESNILRRRMEIIEQGTELSEALPQLSNLITSNSNMFFGYNNH</sequence>
<proteinExistence type="predicted"/>
<organism evidence="1 2">
    <name type="scientific">Elaeophora elaphi</name>
    <dbReference type="NCBI Taxonomy" id="1147741"/>
    <lineage>
        <taxon>Eukaryota</taxon>
        <taxon>Metazoa</taxon>
        <taxon>Ecdysozoa</taxon>
        <taxon>Nematoda</taxon>
        <taxon>Chromadorea</taxon>
        <taxon>Rhabditida</taxon>
        <taxon>Spirurina</taxon>
        <taxon>Spiruromorpha</taxon>
        <taxon>Filarioidea</taxon>
        <taxon>Onchocercidae</taxon>
        <taxon>Elaeophora</taxon>
    </lineage>
</organism>
<accession>A0A0R3S217</accession>
<keyword evidence="1" id="KW-1185">Reference proteome</keyword>
<dbReference type="AlphaFoldDB" id="A0A0R3S217"/>
<evidence type="ECO:0000313" key="1">
    <source>
        <dbReference type="Proteomes" id="UP000050640"/>
    </source>
</evidence>
<evidence type="ECO:0000313" key="2">
    <source>
        <dbReference type="WBParaSite" id="EEL_0000873801-mRNA-1"/>
    </source>
</evidence>
<name>A0A0R3S217_9BILA</name>
<dbReference type="WBParaSite" id="EEL_0000873801-mRNA-1">
    <property type="protein sequence ID" value="EEL_0000873801-mRNA-1"/>
    <property type="gene ID" value="EEL_0000873801"/>
</dbReference>
<reference evidence="2" key="1">
    <citation type="submission" date="2017-02" db="UniProtKB">
        <authorList>
            <consortium name="WormBaseParasite"/>
        </authorList>
    </citation>
    <scope>IDENTIFICATION</scope>
</reference>
<protein>
    <submittedName>
        <fullName evidence="2">Mediator of RNA polymerase II transcription subunit 7</fullName>
    </submittedName>
</protein>
<dbReference type="Proteomes" id="UP000050640">
    <property type="component" value="Unplaced"/>
</dbReference>